<dbReference type="Pfam" id="PF00072">
    <property type="entry name" value="Response_reg"/>
    <property type="match status" value="1"/>
</dbReference>
<keyword evidence="4" id="KW-0805">Transcription regulation</keyword>
<dbReference type="InterPro" id="IPR039420">
    <property type="entry name" value="WalR-like"/>
</dbReference>
<organism evidence="12 13">
    <name type="scientific">Candidatus Limousia pullorum</name>
    <dbReference type="NCBI Taxonomy" id="2840860"/>
    <lineage>
        <taxon>Bacteria</taxon>
        <taxon>Bacillati</taxon>
        <taxon>Bacillota</taxon>
        <taxon>Clostridia</taxon>
        <taxon>Eubacteriales</taxon>
        <taxon>Oscillospiraceae</taxon>
        <taxon>Oscillospiraceae incertae sedis</taxon>
        <taxon>Candidatus Limousia</taxon>
    </lineage>
</organism>
<dbReference type="Proteomes" id="UP000824118">
    <property type="component" value="Unassembled WGS sequence"/>
</dbReference>
<feature type="modified residue" description="4-aspartylphosphate" evidence="8">
    <location>
        <position position="52"/>
    </location>
</feature>
<evidence type="ECO:0000256" key="9">
    <source>
        <dbReference type="PROSITE-ProRule" id="PRU01091"/>
    </source>
</evidence>
<evidence type="ECO:0000256" key="4">
    <source>
        <dbReference type="ARBA" id="ARBA00023015"/>
    </source>
</evidence>
<protein>
    <recommendedName>
        <fullName evidence="1">Stage 0 sporulation protein A homolog</fullName>
    </recommendedName>
</protein>
<dbReference type="InterPro" id="IPR001867">
    <property type="entry name" value="OmpR/PhoB-type_DNA-bd"/>
</dbReference>
<dbReference type="InterPro" id="IPR036388">
    <property type="entry name" value="WH-like_DNA-bd_sf"/>
</dbReference>
<dbReference type="SMART" id="SM00862">
    <property type="entry name" value="Trans_reg_C"/>
    <property type="match status" value="1"/>
</dbReference>
<dbReference type="GO" id="GO:0000156">
    <property type="term" value="F:phosphorelay response regulator activity"/>
    <property type="evidence" value="ECO:0007669"/>
    <property type="project" value="TreeGrafter"/>
</dbReference>
<feature type="domain" description="OmpR/PhoB-type" evidence="11">
    <location>
        <begin position="129"/>
        <end position="228"/>
    </location>
</feature>
<dbReference type="FunFam" id="1.10.10.10:FF:000018">
    <property type="entry name" value="DNA-binding response regulator ResD"/>
    <property type="match status" value="1"/>
</dbReference>
<sequence length="235" mass="26860">MYNILICDDDKYIVKALKIYLDNPEYNIFEAFNGKEALEIIGSNEIHLVLMDIMMPVADGLQTAEKIREKYNMPIIFLTAKSEDNDKITGLEVGGDDYITKPFQPAEVCARVRSQLRRYLRLGGIEKKPHTITIGGITLDPDAKKVTVDGEPVQLTSTQYTILKLFMENPGKTFSSKEIYHHIWNEDTSSPGQTIAVHIRHLRKKIEINPEEPMYIKVLWGHGYVFGFDERGNKI</sequence>
<evidence type="ECO:0000259" key="10">
    <source>
        <dbReference type="PROSITE" id="PS50110"/>
    </source>
</evidence>
<evidence type="ECO:0000256" key="7">
    <source>
        <dbReference type="ARBA" id="ARBA00024867"/>
    </source>
</evidence>
<reference evidence="12" key="2">
    <citation type="journal article" date="2021" name="PeerJ">
        <title>Extensive microbial diversity within the chicken gut microbiome revealed by metagenomics and culture.</title>
        <authorList>
            <person name="Gilroy R."/>
            <person name="Ravi A."/>
            <person name="Getino M."/>
            <person name="Pursley I."/>
            <person name="Horton D.L."/>
            <person name="Alikhan N.F."/>
            <person name="Baker D."/>
            <person name="Gharbi K."/>
            <person name="Hall N."/>
            <person name="Watson M."/>
            <person name="Adriaenssens E.M."/>
            <person name="Foster-Nyarko E."/>
            <person name="Jarju S."/>
            <person name="Secka A."/>
            <person name="Antonio M."/>
            <person name="Oren A."/>
            <person name="Chaudhuri R.R."/>
            <person name="La Ragione R."/>
            <person name="Hildebrand F."/>
            <person name="Pallen M.J."/>
        </authorList>
    </citation>
    <scope>NUCLEOTIDE SEQUENCE</scope>
    <source>
        <strain evidence="12">ChiGjej1B1-1684</strain>
    </source>
</reference>
<dbReference type="Gene3D" id="3.40.50.2300">
    <property type="match status" value="1"/>
</dbReference>
<keyword evidence="5 9" id="KW-0238">DNA-binding</keyword>
<dbReference type="CDD" id="cd00383">
    <property type="entry name" value="trans_reg_C"/>
    <property type="match status" value="1"/>
</dbReference>
<dbReference type="PROSITE" id="PS50110">
    <property type="entry name" value="RESPONSE_REGULATORY"/>
    <property type="match status" value="1"/>
</dbReference>
<dbReference type="GO" id="GO:0032993">
    <property type="term" value="C:protein-DNA complex"/>
    <property type="evidence" value="ECO:0007669"/>
    <property type="project" value="TreeGrafter"/>
</dbReference>
<keyword evidence="3" id="KW-0902">Two-component regulatory system</keyword>
<feature type="domain" description="Response regulatory" evidence="10">
    <location>
        <begin position="3"/>
        <end position="116"/>
    </location>
</feature>
<keyword evidence="6" id="KW-0804">Transcription</keyword>
<evidence type="ECO:0000256" key="2">
    <source>
        <dbReference type="ARBA" id="ARBA00022553"/>
    </source>
</evidence>
<dbReference type="Gene3D" id="1.10.10.10">
    <property type="entry name" value="Winged helix-like DNA-binding domain superfamily/Winged helix DNA-binding domain"/>
    <property type="match status" value="1"/>
</dbReference>
<dbReference type="Pfam" id="PF00486">
    <property type="entry name" value="Trans_reg_C"/>
    <property type="match status" value="1"/>
</dbReference>
<evidence type="ECO:0000313" key="12">
    <source>
        <dbReference type="EMBL" id="HIU50281.1"/>
    </source>
</evidence>
<evidence type="ECO:0000256" key="5">
    <source>
        <dbReference type="ARBA" id="ARBA00023125"/>
    </source>
</evidence>
<dbReference type="SUPFAM" id="SSF52172">
    <property type="entry name" value="CheY-like"/>
    <property type="match status" value="1"/>
</dbReference>
<dbReference type="InterPro" id="IPR011006">
    <property type="entry name" value="CheY-like_superfamily"/>
</dbReference>
<evidence type="ECO:0000256" key="8">
    <source>
        <dbReference type="PROSITE-ProRule" id="PRU00169"/>
    </source>
</evidence>
<gene>
    <name evidence="12" type="ORF">IAD22_04645</name>
</gene>
<dbReference type="EMBL" id="DVNG01000066">
    <property type="protein sequence ID" value="HIU50281.1"/>
    <property type="molecule type" value="Genomic_DNA"/>
</dbReference>
<dbReference type="GO" id="GO:0005829">
    <property type="term" value="C:cytosol"/>
    <property type="evidence" value="ECO:0007669"/>
    <property type="project" value="TreeGrafter"/>
</dbReference>
<dbReference type="PROSITE" id="PS51755">
    <property type="entry name" value="OMPR_PHOB"/>
    <property type="match status" value="1"/>
</dbReference>
<dbReference type="SMART" id="SM00448">
    <property type="entry name" value="REC"/>
    <property type="match status" value="1"/>
</dbReference>
<dbReference type="CDD" id="cd17574">
    <property type="entry name" value="REC_OmpR"/>
    <property type="match status" value="1"/>
</dbReference>
<accession>A0A9D1LYF4</accession>
<evidence type="ECO:0000256" key="6">
    <source>
        <dbReference type="ARBA" id="ARBA00023163"/>
    </source>
</evidence>
<dbReference type="GO" id="GO:0000976">
    <property type="term" value="F:transcription cis-regulatory region binding"/>
    <property type="evidence" value="ECO:0007669"/>
    <property type="project" value="TreeGrafter"/>
</dbReference>
<proteinExistence type="predicted"/>
<evidence type="ECO:0000256" key="3">
    <source>
        <dbReference type="ARBA" id="ARBA00023012"/>
    </source>
</evidence>
<comment type="caution">
    <text evidence="12">The sequence shown here is derived from an EMBL/GenBank/DDBJ whole genome shotgun (WGS) entry which is preliminary data.</text>
</comment>
<dbReference type="Gene3D" id="6.10.250.690">
    <property type="match status" value="1"/>
</dbReference>
<feature type="DNA-binding region" description="OmpR/PhoB-type" evidence="9">
    <location>
        <begin position="129"/>
        <end position="228"/>
    </location>
</feature>
<keyword evidence="2 8" id="KW-0597">Phosphoprotein</keyword>
<dbReference type="InterPro" id="IPR001789">
    <property type="entry name" value="Sig_transdc_resp-reg_receiver"/>
</dbReference>
<reference evidence="12" key="1">
    <citation type="submission" date="2020-10" db="EMBL/GenBank/DDBJ databases">
        <authorList>
            <person name="Gilroy R."/>
        </authorList>
    </citation>
    <scope>NUCLEOTIDE SEQUENCE</scope>
    <source>
        <strain evidence="12">ChiGjej1B1-1684</strain>
    </source>
</reference>
<dbReference type="PANTHER" id="PTHR48111">
    <property type="entry name" value="REGULATOR OF RPOS"/>
    <property type="match status" value="1"/>
</dbReference>
<evidence type="ECO:0000313" key="13">
    <source>
        <dbReference type="Proteomes" id="UP000824118"/>
    </source>
</evidence>
<comment type="function">
    <text evidence="7">May play the central regulatory role in sporulation. It may be an element of the effector pathway responsible for the activation of sporulation genes in response to nutritional stress. Spo0A may act in concert with spo0H (a sigma factor) to control the expression of some genes that are critical to the sporulation process.</text>
</comment>
<dbReference type="AlphaFoldDB" id="A0A9D1LYF4"/>
<dbReference type="GO" id="GO:0006355">
    <property type="term" value="P:regulation of DNA-templated transcription"/>
    <property type="evidence" value="ECO:0007669"/>
    <property type="project" value="InterPro"/>
</dbReference>
<evidence type="ECO:0000259" key="11">
    <source>
        <dbReference type="PROSITE" id="PS51755"/>
    </source>
</evidence>
<name>A0A9D1LYF4_9FIRM</name>
<dbReference type="PANTHER" id="PTHR48111:SF2">
    <property type="entry name" value="RESPONSE REGULATOR SAER"/>
    <property type="match status" value="1"/>
</dbReference>
<dbReference type="FunFam" id="3.40.50.2300:FF:000001">
    <property type="entry name" value="DNA-binding response regulator PhoB"/>
    <property type="match status" value="1"/>
</dbReference>
<evidence type="ECO:0000256" key="1">
    <source>
        <dbReference type="ARBA" id="ARBA00018672"/>
    </source>
</evidence>